<protein>
    <submittedName>
        <fullName evidence="5">Phosphatidylinositol kinase</fullName>
    </submittedName>
</protein>
<organism evidence="5 6">
    <name type="scientific">Bordetella genomosp. 6</name>
    <dbReference type="NCBI Taxonomy" id="463024"/>
    <lineage>
        <taxon>Bacteria</taxon>
        <taxon>Pseudomonadati</taxon>
        <taxon>Pseudomonadota</taxon>
        <taxon>Betaproteobacteria</taxon>
        <taxon>Burkholderiales</taxon>
        <taxon>Alcaligenaceae</taxon>
        <taxon>Bordetella</taxon>
    </lineage>
</organism>
<keyword evidence="6" id="KW-1185">Reference proteome</keyword>
<sequence>MASRRTLDRVTIFAHIAEQTEARHTFVPAGLLDRERAAIGQQVLSFAYGLRYLKRPEAFDVDPRSLSLEQARANPGMRWFPSPELGEFGGIRDAAPDAWGRRVIEARLKAAPNSLDEFTYLLEAGSDRVGALDVRDDLSSPPRHPAGDLLNLPYLLQAAAAVEAGEPVPAKLMPYLGGAPSAGGARPKASVRDADGVLWLAKFPAANDAYDMAIVEAGAMDLARAAGLTVPPLRILQAGSERILLVRRFDRYWAPPGQPLPALARGYDSQPQPGATEGRIPQVSALTMMGCPEMDSAAKSYRDLAQTIRERIHPSCIAADTEELFARMVLNIFVNNDDDHLRNHAFSYDAQLGGWRLSPLYDVVPRPSVARERRLHLSIGAQGKLATLDNAMSEFAAFVVDKPAALAVIRRVWGATRNWKAAFEAHGARPALIAILEQAIRPLGEVASPALERELRRAA</sequence>
<evidence type="ECO:0000313" key="6">
    <source>
        <dbReference type="Proteomes" id="UP000216524"/>
    </source>
</evidence>
<dbReference type="GO" id="GO:0016301">
    <property type="term" value="F:kinase activity"/>
    <property type="evidence" value="ECO:0007669"/>
    <property type="project" value="UniProtKB-KW"/>
</dbReference>
<dbReference type="InterPro" id="IPR012893">
    <property type="entry name" value="HipA-like_C"/>
</dbReference>
<comment type="similarity">
    <text evidence="1">Belongs to the HipA Ser/Thr kinase family.</text>
</comment>
<reference evidence="5 6" key="1">
    <citation type="submission" date="2017-05" db="EMBL/GenBank/DDBJ databases">
        <title>Complete and WGS of Bordetella genogroups.</title>
        <authorList>
            <person name="Spilker T."/>
            <person name="Lipuma J."/>
        </authorList>
    </citation>
    <scope>NUCLEOTIDE SEQUENCE [LARGE SCALE GENOMIC DNA]</scope>
    <source>
        <strain evidence="5 6">AU3139</strain>
    </source>
</reference>
<keyword evidence="2" id="KW-0808">Transferase</keyword>
<dbReference type="EMBL" id="NEVV01000007">
    <property type="protein sequence ID" value="OZI70007.1"/>
    <property type="molecule type" value="Genomic_DNA"/>
</dbReference>
<gene>
    <name evidence="5" type="ORF">CAL23_20700</name>
</gene>
<evidence type="ECO:0000256" key="3">
    <source>
        <dbReference type="ARBA" id="ARBA00022777"/>
    </source>
</evidence>
<feature type="domain" description="HipA-like C-terminal" evidence="4">
    <location>
        <begin position="181"/>
        <end position="416"/>
    </location>
</feature>
<dbReference type="PANTHER" id="PTHR37419">
    <property type="entry name" value="SERINE/THREONINE-PROTEIN KINASE TOXIN HIPA"/>
    <property type="match status" value="1"/>
</dbReference>
<proteinExistence type="inferred from homology"/>
<comment type="caution">
    <text evidence="5">The sequence shown here is derived from an EMBL/GenBank/DDBJ whole genome shotgun (WGS) entry which is preliminary data.</text>
</comment>
<dbReference type="InterPro" id="IPR052028">
    <property type="entry name" value="HipA_Ser/Thr_kinase"/>
</dbReference>
<dbReference type="RefSeq" id="WP_033462810.1">
    <property type="nucleotide sequence ID" value="NZ_NEVV01000007.1"/>
</dbReference>
<keyword evidence="3 5" id="KW-0418">Kinase</keyword>
<dbReference type="Proteomes" id="UP000216524">
    <property type="component" value="Unassembled WGS sequence"/>
</dbReference>
<name>A0ABX4F6W2_9BORD</name>
<accession>A0ABX4F6W2</accession>
<evidence type="ECO:0000256" key="1">
    <source>
        <dbReference type="ARBA" id="ARBA00010164"/>
    </source>
</evidence>
<evidence type="ECO:0000256" key="2">
    <source>
        <dbReference type="ARBA" id="ARBA00022679"/>
    </source>
</evidence>
<dbReference type="PANTHER" id="PTHR37419:SF8">
    <property type="entry name" value="TOXIN YJJJ"/>
    <property type="match status" value="1"/>
</dbReference>
<evidence type="ECO:0000259" key="4">
    <source>
        <dbReference type="Pfam" id="PF07804"/>
    </source>
</evidence>
<evidence type="ECO:0000313" key="5">
    <source>
        <dbReference type="EMBL" id="OZI70007.1"/>
    </source>
</evidence>
<dbReference type="Pfam" id="PF07804">
    <property type="entry name" value="HipA_C"/>
    <property type="match status" value="1"/>
</dbReference>